<evidence type="ECO:0000313" key="2">
    <source>
        <dbReference type="Proteomes" id="UP001224122"/>
    </source>
</evidence>
<dbReference type="RefSeq" id="WP_307412886.1">
    <property type="nucleotide sequence ID" value="NZ_JAUSTW010000009.1"/>
</dbReference>
<evidence type="ECO:0000313" key="1">
    <source>
        <dbReference type="EMBL" id="MDQ0201527.1"/>
    </source>
</evidence>
<sequence length="50" mass="6132">MSNLLRDAVEKKKQYLIDKLIALGFYKKDDKHLFEWTLSELEKEYRSLRQ</sequence>
<name>A0ABT9Y128_9BACI</name>
<dbReference type="EMBL" id="JAUSTW010000009">
    <property type="protein sequence ID" value="MDQ0201527.1"/>
    <property type="molecule type" value="Genomic_DNA"/>
</dbReference>
<reference evidence="1 2" key="1">
    <citation type="submission" date="2023-07" db="EMBL/GenBank/DDBJ databases">
        <title>Genomic Encyclopedia of Type Strains, Phase IV (KMG-IV): sequencing the most valuable type-strain genomes for metagenomic binning, comparative biology and taxonomic classification.</title>
        <authorList>
            <person name="Goeker M."/>
        </authorList>
    </citation>
    <scope>NUCLEOTIDE SEQUENCE [LARGE SCALE GENOMIC DNA]</scope>
    <source>
        <strain evidence="1 2">DSM 27594</strain>
    </source>
</reference>
<dbReference type="Pfam" id="PF13076">
    <property type="entry name" value="Fur_reg_FbpA"/>
    <property type="match status" value="1"/>
</dbReference>
<proteinExistence type="predicted"/>
<keyword evidence="2" id="KW-1185">Reference proteome</keyword>
<dbReference type="Proteomes" id="UP001224122">
    <property type="component" value="Unassembled WGS sequence"/>
</dbReference>
<accession>A0ABT9Y128</accession>
<comment type="caution">
    <text evidence="1">The sequence shown here is derived from an EMBL/GenBank/DDBJ whole genome shotgun (WGS) entry which is preliminary data.</text>
</comment>
<protein>
    <recommendedName>
        <fullName evidence="3">Fur-regulated basic protein FbpA</fullName>
    </recommendedName>
</protein>
<dbReference type="InterPro" id="IPR025072">
    <property type="entry name" value="Fur_reg_FbpA"/>
</dbReference>
<organism evidence="1 2">
    <name type="scientific">Neobacillus ginsengisoli</name>
    <dbReference type="NCBI Taxonomy" id="904295"/>
    <lineage>
        <taxon>Bacteria</taxon>
        <taxon>Bacillati</taxon>
        <taxon>Bacillota</taxon>
        <taxon>Bacilli</taxon>
        <taxon>Bacillales</taxon>
        <taxon>Bacillaceae</taxon>
        <taxon>Neobacillus</taxon>
    </lineage>
</organism>
<evidence type="ECO:0008006" key="3">
    <source>
        <dbReference type="Google" id="ProtNLM"/>
    </source>
</evidence>
<gene>
    <name evidence="1" type="ORF">J2S10_004733</name>
</gene>